<organism evidence="2 3">
    <name type="scientific">Mycena albidolilacea</name>
    <dbReference type="NCBI Taxonomy" id="1033008"/>
    <lineage>
        <taxon>Eukaryota</taxon>
        <taxon>Fungi</taxon>
        <taxon>Dikarya</taxon>
        <taxon>Basidiomycota</taxon>
        <taxon>Agaricomycotina</taxon>
        <taxon>Agaricomycetes</taxon>
        <taxon>Agaricomycetidae</taxon>
        <taxon>Agaricales</taxon>
        <taxon>Marasmiineae</taxon>
        <taxon>Mycenaceae</taxon>
        <taxon>Mycena</taxon>
    </lineage>
</organism>
<feature type="compositionally biased region" description="Basic and acidic residues" evidence="1">
    <location>
        <begin position="249"/>
        <end position="262"/>
    </location>
</feature>
<feature type="region of interest" description="Disordered" evidence="1">
    <location>
        <begin position="137"/>
        <end position="262"/>
    </location>
</feature>
<dbReference type="AlphaFoldDB" id="A0AAD6Z1E5"/>
<sequence length="262" mass="27712">MGPERTQSPRKCIVHLSRKTRNPARKSGSYRWWAVYPDTQRFGVSPNRGAWKGAGYRGPDTAPSACELLGRVTGTARVFASTVDIHEVGSLAENWKKTPETGAKTAGSNLCDQYLALEFPRRLIASLVFKDVHGSPAGLPRADPDPYPSIPHPYRATSASVSSSVDRDAKCGGGRLAGAEPAQQRQAADASGVSRLGKWREPGQARAGGMSGATRGGAQVSQEAKMNTGDDTAPRGSGGGYSGRSEGAGAEKRSEHFSSTRL</sequence>
<dbReference type="EMBL" id="JARIHO010000106">
    <property type="protein sequence ID" value="KAJ7303472.1"/>
    <property type="molecule type" value="Genomic_DNA"/>
</dbReference>
<reference evidence="2" key="1">
    <citation type="submission" date="2023-03" db="EMBL/GenBank/DDBJ databases">
        <title>Massive genome expansion in bonnet fungi (Mycena s.s.) driven by repeated elements and novel gene families across ecological guilds.</title>
        <authorList>
            <consortium name="Lawrence Berkeley National Laboratory"/>
            <person name="Harder C.B."/>
            <person name="Miyauchi S."/>
            <person name="Viragh M."/>
            <person name="Kuo A."/>
            <person name="Thoen E."/>
            <person name="Andreopoulos B."/>
            <person name="Lu D."/>
            <person name="Skrede I."/>
            <person name="Drula E."/>
            <person name="Henrissat B."/>
            <person name="Morin E."/>
            <person name="Kohler A."/>
            <person name="Barry K."/>
            <person name="LaButti K."/>
            <person name="Morin E."/>
            <person name="Salamov A."/>
            <person name="Lipzen A."/>
            <person name="Mereny Z."/>
            <person name="Hegedus B."/>
            <person name="Baldrian P."/>
            <person name="Stursova M."/>
            <person name="Weitz H."/>
            <person name="Taylor A."/>
            <person name="Grigoriev I.V."/>
            <person name="Nagy L.G."/>
            <person name="Martin F."/>
            <person name="Kauserud H."/>
        </authorList>
    </citation>
    <scope>NUCLEOTIDE SEQUENCE</scope>
    <source>
        <strain evidence="2">CBHHK002</strain>
    </source>
</reference>
<proteinExistence type="predicted"/>
<evidence type="ECO:0000313" key="3">
    <source>
        <dbReference type="Proteomes" id="UP001218218"/>
    </source>
</evidence>
<keyword evidence="3" id="KW-1185">Reference proteome</keyword>
<evidence type="ECO:0000256" key="1">
    <source>
        <dbReference type="SAM" id="MobiDB-lite"/>
    </source>
</evidence>
<name>A0AAD6Z1E5_9AGAR</name>
<evidence type="ECO:0000313" key="2">
    <source>
        <dbReference type="EMBL" id="KAJ7303472.1"/>
    </source>
</evidence>
<dbReference type="Proteomes" id="UP001218218">
    <property type="component" value="Unassembled WGS sequence"/>
</dbReference>
<gene>
    <name evidence="2" type="ORF">DFH08DRAFT_986552</name>
</gene>
<protein>
    <submittedName>
        <fullName evidence="2">Uncharacterized protein</fullName>
    </submittedName>
</protein>
<accession>A0AAD6Z1E5</accession>
<comment type="caution">
    <text evidence="2">The sequence shown here is derived from an EMBL/GenBank/DDBJ whole genome shotgun (WGS) entry which is preliminary data.</text>
</comment>
<feature type="compositionally biased region" description="Low complexity" evidence="1">
    <location>
        <begin position="155"/>
        <end position="164"/>
    </location>
</feature>